<reference evidence="2" key="1">
    <citation type="submission" date="2020-05" db="EMBL/GenBank/DDBJ databases">
        <authorList>
            <person name="Chiriac C."/>
            <person name="Salcher M."/>
            <person name="Ghai R."/>
            <person name="Kavagutti S V."/>
        </authorList>
    </citation>
    <scope>NUCLEOTIDE SEQUENCE</scope>
</reference>
<name>A0A6J7IUZ2_9ZZZZ</name>
<proteinExistence type="predicted"/>
<feature type="transmembrane region" description="Helical" evidence="1">
    <location>
        <begin position="34"/>
        <end position="51"/>
    </location>
</feature>
<dbReference type="AlphaFoldDB" id="A0A6J7IUZ2"/>
<protein>
    <submittedName>
        <fullName evidence="2">Unannotated protein</fullName>
    </submittedName>
</protein>
<evidence type="ECO:0000313" key="2">
    <source>
        <dbReference type="EMBL" id="CAB4934142.1"/>
    </source>
</evidence>
<keyword evidence="1" id="KW-1133">Transmembrane helix</keyword>
<accession>A0A6J7IUZ2</accession>
<keyword evidence="1" id="KW-0812">Transmembrane</keyword>
<gene>
    <name evidence="2" type="ORF">UFOPK3609_02103</name>
</gene>
<organism evidence="2">
    <name type="scientific">freshwater metagenome</name>
    <dbReference type="NCBI Taxonomy" id="449393"/>
    <lineage>
        <taxon>unclassified sequences</taxon>
        <taxon>metagenomes</taxon>
        <taxon>ecological metagenomes</taxon>
    </lineage>
</organism>
<dbReference type="EMBL" id="CAFBMQ010000420">
    <property type="protein sequence ID" value="CAB4934142.1"/>
    <property type="molecule type" value="Genomic_DNA"/>
</dbReference>
<evidence type="ECO:0000256" key="1">
    <source>
        <dbReference type="SAM" id="Phobius"/>
    </source>
</evidence>
<keyword evidence="1" id="KW-0472">Membrane</keyword>
<sequence length="55" mass="5500">MALTTCSECGSNLSSKAAACPGCGASQRDRISTLAKVCAVVLGLVVGFLLLNELG</sequence>